<keyword evidence="5" id="KW-0963">Cytoplasm</keyword>
<dbReference type="FunFam" id="3.90.730.10:FF:000004">
    <property type="entry name" value="Ribonuclease T2-like"/>
    <property type="match status" value="1"/>
</dbReference>
<accession>S3CKK7</accession>
<evidence type="ECO:0000256" key="9">
    <source>
        <dbReference type="ARBA" id="ARBA00022759"/>
    </source>
</evidence>
<feature type="region of interest" description="Disordered" evidence="18">
    <location>
        <begin position="252"/>
        <end position="275"/>
    </location>
</feature>
<dbReference type="SUPFAM" id="SSF55895">
    <property type="entry name" value="Ribonuclease Rh-like"/>
    <property type="match status" value="1"/>
</dbReference>
<organism evidence="21 22">
    <name type="scientific">Glarea lozoyensis (strain ATCC 20868 / MF5171)</name>
    <dbReference type="NCBI Taxonomy" id="1116229"/>
    <lineage>
        <taxon>Eukaryota</taxon>
        <taxon>Fungi</taxon>
        <taxon>Dikarya</taxon>
        <taxon>Ascomycota</taxon>
        <taxon>Pezizomycotina</taxon>
        <taxon>Leotiomycetes</taxon>
        <taxon>Helotiales</taxon>
        <taxon>Helotiaceae</taxon>
        <taxon>Glarea</taxon>
    </lineage>
</organism>
<evidence type="ECO:0000256" key="6">
    <source>
        <dbReference type="ARBA" id="ARBA00022554"/>
    </source>
</evidence>
<dbReference type="InterPro" id="IPR018188">
    <property type="entry name" value="RNase_T2_His_AS_1"/>
</dbReference>
<evidence type="ECO:0000256" key="4">
    <source>
        <dbReference type="ARBA" id="ARBA00012571"/>
    </source>
</evidence>
<dbReference type="OrthoDB" id="435754at2759"/>
<keyword evidence="7" id="KW-0540">Nuclease</keyword>
<evidence type="ECO:0000256" key="3">
    <source>
        <dbReference type="ARBA" id="ARBA00007469"/>
    </source>
</evidence>
<dbReference type="GO" id="GO:0006401">
    <property type="term" value="P:RNA catabolic process"/>
    <property type="evidence" value="ECO:0007669"/>
    <property type="project" value="TreeGrafter"/>
</dbReference>
<dbReference type="GO" id="GO:0005576">
    <property type="term" value="C:extracellular region"/>
    <property type="evidence" value="ECO:0007669"/>
    <property type="project" value="TreeGrafter"/>
</dbReference>
<dbReference type="RefSeq" id="XP_008086257.1">
    <property type="nucleotide sequence ID" value="XM_008088066.1"/>
</dbReference>
<dbReference type="GO" id="GO:0016787">
    <property type="term" value="F:hydrolase activity"/>
    <property type="evidence" value="ECO:0007669"/>
    <property type="project" value="UniProtKB-KW"/>
</dbReference>
<keyword evidence="13" id="KW-0456">Lyase</keyword>
<dbReference type="eggNOG" id="KOG1642">
    <property type="taxonomic scope" value="Eukaryota"/>
</dbReference>
<evidence type="ECO:0000256" key="1">
    <source>
        <dbReference type="ARBA" id="ARBA00004410"/>
    </source>
</evidence>
<evidence type="ECO:0000256" key="7">
    <source>
        <dbReference type="ARBA" id="ARBA00022722"/>
    </source>
</evidence>
<evidence type="ECO:0000256" key="16">
    <source>
        <dbReference type="PIRSR" id="PIRSR633697-1"/>
    </source>
</evidence>
<dbReference type="InterPro" id="IPR057328">
    <property type="entry name" value="RNaseT2L_C"/>
</dbReference>
<dbReference type="PANTHER" id="PTHR11240:SF22">
    <property type="entry name" value="RIBONUCLEASE T2"/>
    <property type="match status" value="1"/>
</dbReference>
<name>S3CKK7_GLAL2</name>
<evidence type="ECO:0000256" key="13">
    <source>
        <dbReference type="ARBA" id="ARBA00023239"/>
    </source>
</evidence>
<dbReference type="InterPro" id="IPR033130">
    <property type="entry name" value="RNase_T2_His_AS_2"/>
</dbReference>
<evidence type="ECO:0000256" key="2">
    <source>
        <dbReference type="ARBA" id="ARBA00004496"/>
    </source>
</evidence>
<dbReference type="HOGENOM" id="CLU_037966_0_1_1"/>
<keyword evidence="6" id="KW-0926">Vacuole</keyword>
<dbReference type="PROSITE" id="PS00530">
    <property type="entry name" value="RNASE_T2_1"/>
    <property type="match status" value="1"/>
</dbReference>
<reference evidence="21 22" key="1">
    <citation type="journal article" date="2013" name="BMC Genomics">
        <title>Genomics-driven discovery of the pneumocandin biosynthetic gene cluster in the fungus Glarea lozoyensis.</title>
        <authorList>
            <person name="Chen L."/>
            <person name="Yue Q."/>
            <person name="Zhang X."/>
            <person name="Xiang M."/>
            <person name="Wang C."/>
            <person name="Li S."/>
            <person name="Che Y."/>
            <person name="Ortiz-Lopez F.J."/>
            <person name="Bills G.F."/>
            <person name="Liu X."/>
            <person name="An Z."/>
        </authorList>
    </citation>
    <scope>NUCLEOTIDE SEQUENCE [LARGE SCALE GENOMIC DNA]</scope>
    <source>
        <strain evidence="22">ATCC 20868 / MF5171</strain>
    </source>
</reference>
<keyword evidence="8 19" id="KW-0732">Signal</keyword>
<comment type="function">
    <text evidence="14">Rnase which modulates cell survival under stress conditions. Released from the vacuole to the cytoplasm during stress to promote tRNA and rRNA cleavage and to activate separately a downstream pathway that promotes cell death. Involved in cell size, vacuolar morphology and growth at high temperatures and high salt concentration.</text>
</comment>
<dbReference type="InterPro" id="IPR001568">
    <property type="entry name" value="RNase_T2-like"/>
</dbReference>
<dbReference type="Gene3D" id="3.90.730.10">
    <property type="entry name" value="Ribonuclease T2-like"/>
    <property type="match status" value="1"/>
</dbReference>
<evidence type="ECO:0000313" key="21">
    <source>
        <dbReference type="EMBL" id="EPE27067.1"/>
    </source>
</evidence>
<evidence type="ECO:0000313" key="22">
    <source>
        <dbReference type="Proteomes" id="UP000016922"/>
    </source>
</evidence>
<sequence>MALLFKIGASALLALPVALAVGTSKVCSNPLTSCGATTSTDTCCYNSPGGQFAATQFWDTSPSTGPSNSWTVHGLWPDHCDGTYDASCDSSRAYTGIGSILTSLGKSSLLSYMNTYWKDVSGDDESFWEHEWSKHGTCVSTLAPACYSGYTSKQEVGDYFQKAVDIFKTRDTYGALTAAGITPSSTKTYTSAAIQAALKAAFGVTAIIQCDSSALNEVWYSFYVKGSVATGTFVATNPVGQTGSCPSTGVKWLPKTGTPTTTPTTSTGSTPAPTGGGSISGSGYLNAITSGSQVGCLISAGTWYTTGTCATFTATTSGSGVTLSTSKGACGIVSGVFTCASGVASTVFTSSSGYLAYGGSTNFYATAVPSGSTQATVYTASKAVSVKFAWLNK</sequence>
<dbReference type="AlphaFoldDB" id="S3CKK7"/>
<feature type="chain" id="PRO_5004518690" description="Ribonuclease T2-like" evidence="19">
    <location>
        <begin position="21"/>
        <end position="393"/>
    </location>
</feature>
<protein>
    <recommendedName>
        <fullName evidence="15">Ribonuclease T2-like</fullName>
        <ecNumber evidence="4">4.6.1.19</ecNumber>
    </recommendedName>
</protein>
<dbReference type="PANTHER" id="PTHR11240">
    <property type="entry name" value="RIBONUCLEASE T2"/>
    <property type="match status" value="1"/>
</dbReference>
<dbReference type="Pfam" id="PF00445">
    <property type="entry name" value="Ribonuclease_T2"/>
    <property type="match status" value="1"/>
</dbReference>
<evidence type="ECO:0000256" key="18">
    <source>
        <dbReference type="SAM" id="MobiDB-lite"/>
    </source>
</evidence>
<dbReference type="GO" id="GO:0005775">
    <property type="term" value="C:vacuolar lumen"/>
    <property type="evidence" value="ECO:0007669"/>
    <property type="project" value="UniProtKB-SubCell"/>
</dbReference>
<evidence type="ECO:0000256" key="8">
    <source>
        <dbReference type="ARBA" id="ARBA00022729"/>
    </source>
</evidence>
<feature type="active site" evidence="16">
    <location>
        <position position="135"/>
    </location>
</feature>
<feature type="domain" description="RNase T2-like C-terminal" evidence="20">
    <location>
        <begin position="278"/>
        <end position="390"/>
    </location>
</feature>
<dbReference type="EC" id="4.6.1.19" evidence="4"/>
<dbReference type="EMBL" id="KE145370">
    <property type="protein sequence ID" value="EPE27067.1"/>
    <property type="molecule type" value="Genomic_DNA"/>
</dbReference>
<feature type="active site" evidence="16">
    <location>
        <position position="131"/>
    </location>
</feature>
<dbReference type="GO" id="GO:0003723">
    <property type="term" value="F:RNA binding"/>
    <property type="evidence" value="ECO:0007669"/>
    <property type="project" value="InterPro"/>
</dbReference>
<feature type="active site" evidence="16">
    <location>
        <position position="73"/>
    </location>
</feature>
<keyword evidence="12" id="KW-0325">Glycoprotein</keyword>
<evidence type="ECO:0000256" key="5">
    <source>
        <dbReference type="ARBA" id="ARBA00022490"/>
    </source>
</evidence>
<dbReference type="GeneID" id="19462037"/>
<keyword evidence="9" id="KW-0255">Endonuclease</keyword>
<keyword evidence="22" id="KW-1185">Reference proteome</keyword>
<dbReference type="InterPro" id="IPR036430">
    <property type="entry name" value="RNase_T2-like_sf"/>
</dbReference>
<evidence type="ECO:0000256" key="15">
    <source>
        <dbReference type="ARBA" id="ARBA00071169"/>
    </source>
</evidence>
<gene>
    <name evidence="21" type="ORF">GLAREA_02981</name>
</gene>
<feature type="compositionally biased region" description="Low complexity" evidence="18">
    <location>
        <begin position="256"/>
        <end position="273"/>
    </location>
</feature>
<feature type="signal peptide" evidence="19">
    <location>
        <begin position="1"/>
        <end position="20"/>
    </location>
</feature>
<dbReference type="PROSITE" id="PS00531">
    <property type="entry name" value="RNASE_T2_2"/>
    <property type="match status" value="1"/>
</dbReference>
<evidence type="ECO:0000256" key="14">
    <source>
        <dbReference type="ARBA" id="ARBA00025494"/>
    </source>
</evidence>
<comment type="subcellular location">
    <subcellularLocation>
        <location evidence="2">Cytoplasm</location>
    </subcellularLocation>
    <subcellularLocation>
        <location evidence="1">Vacuole lumen</location>
    </subcellularLocation>
</comment>
<proteinExistence type="inferred from homology"/>
<evidence type="ECO:0000256" key="17">
    <source>
        <dbReference type="RuleBase" id="RU004328"/>
    </source>
</evidence>
<dbReference type="InterPro" id="IPR033697">
    <property type="entry name" value="Ribonuclease_T2_eukaryotic"/>
</dbReference>
<dbReference type="KEGG" id="glz:GLAREA_02981"/>
<evidence type="ECO:0000256" key="10">
    <source>
        <dbReference type="ARBA" id="ARBA00022801"/>
    </source>
</evidence>
<dbReference type="Pfam" id="PF25488">
    <property type="entry name" value="RNaseT2L_C"/>
    <property type="match status" value="1"/>
</dbReference>
<dbReference type="Proteomes" id="UP000016922">
    <property type="component" value="Unassembled WGS sequence"/>
</dbReference>
<evidence type="ECO:0000256" key="19">
    <source>
        <dbReference type="SAM" id="SignalP"/>
    </source>
</evidence>
<keyword evidence="11" id="KW-1015">Disulfide bond</keyword>
<comment type="similarity">
    <text evidence="3 17">Belongs to the RNase T2 family.</text>
</comment>
<evidence type="ECO:0000259" key="20">
    <source>
        <dbReference type="Pfam" id="PF25488"/>
    </source>
</evidence>
<keyword evidence="10" id="KW-0378">Hydrolase</keyword>
<evidence type="ECO:0000256" key="11">
    <source>
        <dbReference type="ARBA" id="ARBA00023157"/>
    </source>
</evidence>
<evidence type="ECO:0000256" key="12">
    <source>
        <dbReference type="ARBA" id="ARBA00023180"/>
    </source>
</evidence>
<dbReference type="CDD" id="cd01061">
    <property type="entry name" value="RNase_T2_euk"/>
    <property type="match status" value="1"/>
</dbReference>
<dbReference type="OMA" id="YMSEYWK"/>
<dbReference type="GO" id="GO:0033897">
    <property type="term" value="F:ribonuclease T2 activity"/>
    <property type="evidence" value="ECO:0007669"/>
    <property type="project" value="UniProtKB-EC"/>
</dbReference>